<evidence type="ECO:0000256" key="1">
    <source>
        <dbReference type="SAM" id="MobiDB-lite"/>
    </source>
</evidence>
<accession>A0AAJ0CTR3</accession>
<evidence type="ECO:0008006" key="4">
    <source>
        <dbReference type="Google" id="ProtNLM"/>
    </source>
</evidence>
<reference evidence="2" key="1">
    <citation type="submission" date="2023-06" db="EMBL/GenBank/DDBJ databases">
        <title>Conoideocrella luteorostrata (Hypocreales: Clavicipitaceae), a potential biocontrol fungus for elongate hemlock scale in United States Christmas tree production areas.</title>
        <authorList>
            <person name="Barrett H."/>
            <person name="Lovett B."/>
            <person name="Macias A.M."/>
            <person name="Stajich J.E."/>
            <person name="Kasson M.T."/>
        </authorList>
    </citation>
    <scope>NUCLEOTIDE SEQUENCE</scope>
    <source>
        <strain evidence="2">ARSEF 14590</strain>
    </source>
</reference>
<dbReference type="Proteomes" id="UP001251528">
    <property type="component" value="Unassembled WGS sequence"/>
</dbReference>
<sequence length="385" mass="43656">MVTGYRHDDTKKVMVRGTISYLESQDLPVNKTAIFSHFGLSRSQGYAALQTPPTLRGDPEREELRGRPSKIRNDDQQKMEVFLWDAAYEETNLSWKGLAKLAGLEVECAKRTMQRTMGALGYRKCLSCGKTWMNRRIRDKRTDWAKKMLEGLPGDEWKKVRFSCELHFGFGLDGAMRLLPRSGEKYCPQCDGDGDGDGNGDGEEGGGKFEKWSRDVKRLHAWAAVGHNFKSELVFYDDSTNPHASGTITMADCEKKVLAKVVKDWLHPLNGGPESFILEEDVDAYGHGGLSKVNPVQEWKRAAGLRNHFSCGDSPDLSPLDSLWPPGKMWKMPKPLEGWEDEALREAAREAWREVMPQEKVNMWVEFMPARLREVIATDGRLVSW</sequence>
<name>A0AAJ0CTR3_9HYPO</name>
<dbReference type="EMBL" id="JASWJB010000040">
    <property type="protein sequence ID" value="KAK2606419.1"/>
    <property type="molecule type" value="Genomic_DNA"/>
</dbReference>
<proteinExistence type="predicted"/>
<comment type="caution">
    <text evidence="2">The sequence shown here is derived from an EMBL/GenBank/DDBJ whole genome shotgun (WGS) entry which is preliminary data.</text>
</comment>
<organism evidence="2 3">
    <name type="scientific">Conoideocrella luteorostrata</name>
    <dbReference type="NCBI Taxonomy" id="1105319"/>
    <lineage>
        <taxon>Eukaryota</taxon>
        <taxon>Fungi</taxon>
        <taxon>Dikarya</taxon>
        <taxon>Ascomycota</taxon>
        <taxon>Pezizomycotina</taxon>
        <taxon>Sordariomycetes</taxon>
        <taxon>Hypocreomycetidae</taxon>
        <taxon>Hypocreales</taxon>
        <taxon>Clavicipitaceae</taxon>
        <taxon>Conoideocrella</taxon>
    </lineage>
</organism>
<dbReference type="Gene3D" id="3.30.420.10">
    <property type="entry name" value="Ribonuclease H-like superfamily/Ribonuclease H"/>
    <property type="match status" value="1"/>
</dbReference>
<dbReference type="GO" id="GO:0003676">
    <property type="term" value="F:nucleic acid binding"/>
    <property type="evidence" value="ECO:0007669"/>
    <property type="project" value="InterPro"/>
</dbReference>
<evidence type="ECO:0000313" key="2">
    <source>
        <dbReference type="EMBL" id="KAK2606419.1"/>
    </source>
</evidence>
<keyword evidence="3" id="KW-1185">Reference proteome</keyword>
<protein>
    <recommendedName>
        <fullName evidence="4">HMG box protein</fullName>
    </recommendedName>
</protein>
<gene>
    <name evidence="2" type="ORF">QQS21_003111</name>
</gene>
<dbReference type="InterPro" id="IPR036397">
    <property type="entry name" value="RNaseH_sf"/>
</dbReference>
<feature type="compositionally biased region" description="Basic and acidic residues" evidence="1">
    <location>
        <begin position="57"/>
        <end position="71"/>
    </location>
</feature>
<feature type="region of interest" description="Disordered" evidence="1">
    <location>
        <begin position="49"/>
        <end position="71"/>
    </location>
</feature>
<dbReference type="AlphaFoldDB" id="A0AAJ0CTR3"/>
<evidence type="ECO:0000313" key="3">
    <source>
        <dbReference type="Proteomes" id="UP001251528"/>
    </source>
</evidence>